<organism evidence="1 2">
    <name type="scientific">Trichogramma kaykai</name>
    <dbReference type="NCBI Taxonomy" id="54128"/>
    <lineage>
        <taxon>Eukaryota</taxon>
        <taxon>Metazoa</taxon>
        <taxon>Ecdysozoa</taxon>
        <taxon>Arthropoda</taxon>
        <taxon>Hexapoda</taxon>
        <taxon>Insecta</taxon>
        <taxon>Pterygota</taxon>
        <taxon>Neoptera</taxon>
        <taxon>Endopterygota</taxon>
        <taxon>Hymenoptera</taxon>
        <taxon>Apocrita</taxon>
        <taxon>Proctotrupomorpha</taxon>
        <taxon>Chalcidoidea</taxon>
        <taxon>Trichogrammatidae</taxon>
        <taxon>Trichogramma</taxon>
    </lineage>
</organism>
<evidence type="ECO:0000313" key="2">
    <source>
        <dbReference type="Proteomes" id="UP001627154"/>
    </source>
</evidence>
<accession>A0ABD2W038</accession>
<dbReference type="Proteomes" id="UP001627154">
    <property type="component" value="Unassembled WGS sequence"/>
</dbReference>
<keyword evidence="2" id="KW-1185">Reference proteome</keyword>
<reference evidence="1 2" key="1">
    <citation type="journal article" date="2024" name="bioRxiv">
        <title>A reference genome for Trichogramma kaykai: A tiny desert-dwelling parasitoid wasp with competing sex-ratio distorters.</title>
        <authorList>
            <person name="Culotta J."/>
            <person name="Lindsey A.R."/>
        </authorList>
    </citation>
    <scope>NUCLEOTIDE SEQUENCE [LARGE SCALE GENOMIC DNA]</scope>
    <source>
        <strain evidence="1 2">KSX58</strain>
    </source>
</reference>
<gene>
    <name evidence="1" type="ORF">TKK_018241</name>
</gene>
<name>A0ABD2W038_9HYME</name>
<dbReference type="AlphaFoldDB" id="A0ABD2W038"/>
<dbReference type="EMBL" id="JBJJXI010000147">
    <property type="protein sequence ID" value="KAL3386384.1"/>
    <property type="molecule type" value="Genomic_DNA"/>
</dbReference>
<comment type="caution">
    <text evidence="1">The sequence shown here is derived from an EMBL/GenBank/DDBJ whole genome shotgun (WGS) entry which is preliminary data.</text>
</comment>
<protein>
    <submittedName>
        <fullName evidence="1">Uncharacterized protein</fullName>
    </submittedName>
</protein>
<proteinExistence type="predicted"/>
<sequence>MIALDGRVAAWDYMSVKILQNFNSVHRQHLENSPSTFPIAVASKINSDNDLESLSHTSTHLGGDQAAVDRLVSKITKGILEVLDATASLRQTRLKSGIRPWVTRELRELMSLRDRHIEPICAASLRQRLHA</sequence>
<evidence type="ECO:0000313" key="1">
    <source>
        <dbReference type="EMBL" id="KAL3386384.1"/>
    </source>
</evidence>